<reference evidence="1 2" key="1">
    <citation type="submission" date="2014-04" db="EMBL/GenBank/DDBJ databases">
        <authorList>
            <consortium name="DOE Joint Genome Institute"/>
            <person name="Kuo A."/>
            <person name="Zuccaro A."/>
            <person name="Kohler A."/>
            <person name="Nagy L.G."/>
            <person name="Floudas D."/>
            <person name="Copeland A."/>
            <person name="Barry K.W."/>
            <person name="Cichocki N."/>
            <person name="Veneault-Fourrey C."/>
            <person name="LaButti K."/>
            <person name="Lindquist E.A."/>
            <person name="Lipzen A."/>
            <person name="Lundell T."/>
            <person name="Morin E."/>
            <person name="Murat C."/>
            <person name="Sun H."/>
            <person name="Tunlid A."/>
            <person name="Henrissat B."/>
            <person name="Grigoriev I.V."/>
            <person name="Hibbett D.S."/>
            <person name="Martin F."/>
            <person name="Nordberg H.P."/>
            <person name="Cantor M.N."/>
            <person name="Hua S.X."/>
        </authorList>
    </citation>
    <scope>NUCLEOTIDE SEQUENCE [LARGE SCALE GENOMIC DNA]</scope>
    <source>
        <strain evidence="1 2">MAFF 305830</strain>
    </source>
</reference>
<reference evidence="2" key="2">
    <citation type="submission" date="2015-01" db="EMBL/GenBank/DDBJ databases">
        <title>Evolutionary Origins and Diversification of the Mycorrhizal Mutualists.</title>
        <authorList>
            <consortium name="DOE Joint Genome Institute"/>
            <consortium name="Mycorrhizal Genomics Consortium"/>
            <person name="Kohler A."/>
            <person name="Kuo A."/>
            <person name="Nagy L.G."/>
            <person name="Floudas D."/>
            <person name="Copeland A."/>
            <person name="Barry K.W."/>
            <person name="Cichocki N."/>
            <person name="Veneault-Fourrey C."/>
            <person name="LaButti K."/>
            <person name="Lindquist E.A."/>
            <person name="Lipzen A."/>
            <person name="Lundell T."/>
            <person name="Morin E."/>
            <person name="Murat C."/>
            <person name="Riley R."/>
            <person name="Ohm R."/>
            <person name="Sun H."/>
            <person name="Tunlid A."/>
            <person name="Henrissat B."/>
            <person name="Grigoriev I.V."/>
            <person name="Hibbett D.S."/>
            <person name="Martin F."/>
        </authorList>
    </citation>
    <scope>NUCLEOTIDE SEQUENCE [LARGE SCALE GENOMIC DNA]</scope>
    <source>
        <strain evidence="2">MAFF 305830</strain>
    </source>
</reference>
<keyword evidence="2" id="KW-1185">Reference proteome</keyword>
<dbReference type="Proteomes" id="UP000054097">
    <property type="component" value="Unassembled WGS sequence"/>
</dbReference>
<gene>
    <name evidence="1" type="ORF">M408DRAFT_325663</name>
</gene>
<sequence length="95" mass="11192">MGHGDFVKTASHMVCFVENVSKTWIEKKNPFEFRNELVFDPRWLQEAVTGQSEIRSDEELRGMYPWIWSDALIDRQAQYMVALRRPSTLEEDLAL</sequence>
<protein>
    <submittedName>
        <fullName evidence="1">Uncharacterized protein</fullName>
    </submittedName>
</protein>
<dbReference type="AlphaFoldDB" id="A0A0C3BS23"/>
<name>A0A0C3BS23_SERVB</name>
<evidence type="ECO:0000313" key="1">
    <source>
        <dbReference type="EMBL" id="KIM34186.1"/>
    </source>
</evidence>
<dbReference type="EMBL" id="KN824277">
    <property type="protein sequence ID" value="KIM34186.1"/>
    <property type="molecule type" value="Genomic_DNA"/>
</dbReference>
<dbReference type="HOGENOM" id="CLU_2374106_0_0_1"/>
<proteinExistence type="predicted"/>
<evidence type="ECO:0000313" key="2">
    <source>
        <dbReference type="Proteomes" id="UP000054097"/>
    </source>
</evidence>
<accession>A0A0C3BS23</accession>
<organism evidence="1 2">
    <name type="scientific">Serendipita vermifera MAFF 305830</name>
    <dbReference type="NCBI Taxonomy" id="933852"/>
    <lineage>
        <taxon>Eukaryota</taxon>
        <taxon>Fungi</taxon>
        <taxon>Dikarya</taxon>
        <taxon>Basidiomycota</taxon>
        <taxon>Agaricomycotina</taxon>
        <taxon>Agaricomycetes</taxon>
        <taxon>Sebacinales</taxon>
        <taxon>Serendipitaceae</taxon>
        <taxon>Serendipita</taxon>
    </lineage>
</organism>